<evidence type="ECO:0000256" key="2">
    <source>
        <dbReference type="ARBA" id="ARBA00022840"/>
    </source>
</evidence>
<comment type="caution">
    <text evidence="5">The sequence shown here is derived from an EMBL/GenBank/DDBJ whole genome shotgun (WGS) entry which is preliminary data.</text>
</comment>
<dbReference type="InterPro" id="IPR003593">
    <property type="entry name" value="AAA+_ATPase"/>
</dbReference>
<dbReference type="InterPro" id="IPR003439">
    <property type="entry name" value="ABC_transporter-like_ATP-bd"/>
</dbReference>
<dbReference type="EMBL" id="JBBXMP010000134">
    <property type="protein sequence ID" value="KAL0061492.1"/>
    <property type="molecule type" value="Genomic_DNA"/>
</dbReference>
<dbReference type="InterPro" id="IPR039421">
    <property type="entry name" value="Type_1_exporter"/>
</dbReference>
<dbReference type="Gene3D" id="3.40.50.300">
    <property type="entry name" value="P-loop containing nucleotide triphosphate hydrolases"/>
    <property type="match status" value="1"/>
</dbReference>
<keyword evidence="1" id="KW-0547">Nucleotide-binding</keyword>
<reference evidence="5 6" key="1">
    <citation type="submission" date="2024-05" db="EMBL/GenBank/DDBJ databases">
        <title>A draft genome resource for the thread blight pathogen Marasmius tenuissimus strain MS-2.</title>
        <authorList>
            <person name="Yulfo-Soto G.E."/>
            <person name="Baruah I.K."/>
            <person name="Amoako-Attah I."/>
            <person name="Bukari Y."/>
            <person name="Meinhardt L.W."/>
            <person name="Bailey B.A."/>
            <person name="Cohen S.P."/>
        </authorList>
    </citation>
    <scope>NUCLEOTIDE SEQUENCE [LARGE SCALE GENOMIC DNA]</scope>
    <source>
        <strain evidence="5 6">MS-2</strain>
    </source>
</reference>
<feature type="domain" description="ABC transporter" evidence="4">
    <location>
        <begin position="433"/>
        <end position="706"/>
    </location>
</feature>
<dbReference type="SMART" id="SM00382">
    <property type="entry name" value="AAA"/>
    <property type="match status" value="1"/>
</dbReference>
<accession>A0ABR2ZJX1</accession>
<name>A0ABR2ZJX1_9AGAR</name>
<evidence type="ECO:0000256" key="1">
    <source>
        <dbReference type="ARBA" id="ARBA00022741"/>
    </source>
</evidence>
<dbReference type="SUPFAM" id="SSF52540">
    <property type="entry name" value="P-loop containing nucleoside triphosphate hydrolases"/>
    <property type="match status" value="1"/>
</dbReference>
<dbReference type="Pfam" id="PF00005">
    <property type="entry name" value="ABC_tran"/>
    <property type="match status" value="1"/>
</dbReference>
<dbReference type="PROSITE" id="PS50893">
    <property type="entry name" value="ABC_TRANSPORTER_2"/>
    <property type="match status" value="1"/>
</dbReference>
<evidence type="ECO:0000313" key="6">
    <source>
        <dbReference type="Proteomes" id="UP001437256"/>
    </source>
</evidence>
<evidence type="ECO:0000259" key="4">
    <source>
        <dbReference type="PROSITE" id="PS50893"/>
    </source>
</evidence>
<feature type="compositionally biased region" description="Low complexity" evidence="3">
    <location>
        <begin position="1"/>
        <end position="18"/>
    </location>
</feature>
<dbReference type="InterPro" id="IPR027417">
    <property type="entry name" value="P-loop_NTPase"/>
</dbReference>
<dbReference type="PANTHER" id="PTHR24221">
    <property type="entry name" value="ATP-BINDING CASSETTE SUB-FAMILY B"/>
    <property type="match status" value="1"/>
</dbReference>
<gene>
    <name evidence="5" type="ORF">AAF712_011715</name>
</gene>
<protein>
    <recommendedName>
        <fullName evidence="4">ABC transporter domain-containing protein</fullName>
    </recommendedName>
</protein>
<evidence type="ECO:0000256" key="3">
    <source>
        <dbReference type="SAM" id="MobiDB-lite"/>
    </source>
</evidence>
<organism evidence="5 6">
    <name type="scientific">Marasmius tenuissimus</name>
    <dbReference type="NCBI Taxonomy" id="585030"/>
    <lineage>
        <taxon>Eukaryota</taxon>
        <taxon>Fungi</taxon>
        <taxon>Dikarya</taxon>
        <taxon>Basidiomycota</taxon>
        <taxon>Agaricomycotina</taxon>
        <taxon>Agaricomycetes</taxon>
        <taxon>Agaricomycetidae</taxon>
        <taxon>Agaricales</taxon>
        <taxon>Marasmiineae</taxon>
        <taxon>Marasmiaceae</taxon>
        <taxon>Marasmius</taxon>
    </lineage>
</organism>
<keyword evidence="2" id="KW-0067">ATP-binding</keyword>
<proteinExistence type="predicted"/>
<dbReference type="PANTHER" id="PTHR24221:SF646">
    <property type="entry name" value="HAEMOLYSIN SECRETION ATP-BINDING PROTEIN"/>
    <property type="match status" value="1"/>
</dbReference>
<feature type="region of interest" description="Disordered" evidence="3">
    <location>
        <begin position="1"/>
        <end position="25"/>
    </location>
</feature>
<dbReference type="Proteomes" id="UP001437256">
    <property type="component" value="Unassembled WGS sequence"/>
</dbReference>
<evidence type="ECO:0000313" key="5">
    <source>
        <dbReference type="EMBL" id="KAL0061492.1"/>
    </source>
</evidence>
<keyword evidence="6" id="KW-1185">Reference proteome</keyword>
<sequence length="725" mass="81735">MGKPTPTATAAEPAQDTDATVDKPVPQETETLKLGVYEVTIEKRTSFFHSFTLARARELKEEWTKTFITVGSILREVLSLEPLLLLTLVGLRIWDDMQSVVQLTLETRMLTIIESGLKHGSIDTHAVLYAIGTRLACVLLGSYITDRCRGIEPAFTAAIDRYYEDIIMKAKLNMDLPTLQENIKYDQVSASTPRQVVESILELIGKLAALIGQMSLVLSIVRSGNHGLFFALACMVSPIMRTLLDDHLWSRPRVVRTTNDDYKRMSALGGLTDKQYRHEVISGNLVDFITSEFKKAQTALGSIPTEYPEYQYWKLNDVFKKKMLRDIAEDLPMVSVARRTRDYPGLISTIKIYNALVVLLRPAQFSLTLLATLQQSSLSLRWSFYFVHYEIQEIQRKMSNMQQFYDLQKATKVVKDGEVSYPNEKESPKGMSFELKNIEFSYPADSDSPNDKKALDDVSFDIKAGELVVVVGENGSGKSTFINLLTRMYDVSSGEILVDGDDIRNLKQSDFRQAIATLTQDHHLLPLSLAENIGLGCPEYMSDKEKILEAARKGGCEAILKKLDSGLDTILDPAGTQYHCMVDESKKESLLAKEAKKLDKSSDVSGGERQRLVAARTFMRFNSKKVKFVAVDEPSSALDPRGEEDLFNNLREAREGKTMLFVTHRFGPITKYADRIICMKDGKLAEHGTHAELMEKQGEYYKMYDIQAKAFEETKDEATEENQKE</sequence>